<protein>
    <recommendedName>
        <fullName evidence="6">Annexin</fullName>
    </recommendedName>
</protein>
<evidence type="ECO:0000256" key="1">
    <source>
        <dbReference type="ARBA" id="ARBA00007831"/>
    </source>
</evidence>
<dbReference type="PANTHER" id="PTHR10502">
    <property type="entry name" value="ANNEXIN"/>
    <property type="match status" value="1"/>
</dbReference>
<dbReference type="SMR" id="A0A0Q9XGH3"/>
<dbReference type="GO" id="GO:0005886">
    <property type="term" value="C:plasma membrane"/>
    <property type="evidence" value="ECO:0007669"/>
    <property type="project" value="TreeGrafter"/>
</dbReference>
<dbReference type="KEGG" id="dmo:Dmoj_GI14303"/>
<sequence>MKLDLGYLTIFQRIEKLLNLTGIFLQSNLIKNIQITIMYPYGTPTLLPAQAFDPVKDAHDLRKAMKGFGTDEDKLIEIICRRNNEQRQEIQRQYKTHFGKDLIEDIKGETSGNFQKLLVGLLRPIVDYYCAELNDAMAGLGTDEEVLIEILCTLSNVEIHTIKNQYLRLFGAHLESELKSETSGNFKRLLISLCAAARDESGRVDPNKAKEDARELLKAGELRVGTDESMFNMILCQRNYQQLKLIFQEYESITGHSLEKAIKKEFSGDIMEGLIAIYKCVTNKAEYFASRLHKSMAGIGTNDKQLIRVIITRCEIDLADIKVAFERLYGKSLKSWIKGDTSGHYKHALYALVGEQRSS</sequence>
<evidence type="ECO:0000256" key="6">
    <source>
        <dbReference type="RuleBase" id="RU003540"/>
    </source>
</evidence>
<name>A0A0Q9XGH3_DROMO</name>
<evidence type="ECO:0000256" key="5">
    <source>
        <dbReference type="ARBA" id="ARBA00023302"/>
    </source>
</evidence>
<dbReference type="SUPFAM" id="SSF47874">
    <property type="entry name" value="Annexin"/>
    <property type="match status" value="1"/>
</dbReference>
<dbReference type="InterPro" id="IPR037104">
    <property type="entry name" value="Annexin_sf"/>
</dbReference>
<dbReference type="GO" id="GO:0005544">
    <property type="term" value="F:calcium-dependent phospholipid binding"/>
    <property type="evidence" value="ECO:0007669"/>
    <property type="project" value="UniProtKB-KW"/>
</dbReference>
<dbReference type="AlphaFoldDB" id="A0A0Q9XGH3"/>
<evidence type="ECO:0000256" key="3">
    <source>
        <dbReference type="ARBA" id="ARBA00022837"/>
    </source>
</evidence>
<dbReference type="GO" id="GO:0005509">
    <property type="term" value="F:calcium ion binding"/>
    <property type="evidence" value="ECO:0007669"/>
    <property type="project" value="InterPro"/>
</dbReference>
<keyword evidence="3 6" id="KW-0106">Calcium</keyword>
<gene>
    <name evidence="7" type="primary">Dmoj\GI14303</name>
    <name evidence="7" type="ORF">Dmoj_GI14303</name>
</gene>
<evidence type="ECO:0000256" key="4">
    <source>
        <dbReference type="ARBA" id="ARBA00023216"/>
    </source>
</evidence>
<dbReference type="GO" id="GO:0012506">
    <property type="term" value="C:vesicle membrane"/>
    <property type="evidence" value="ECO:0007669"/>
    <property type="project" value="TreeGrafter"/>
</dbReference>
<dbReference type="Gene3D" id="1.10.220.10">
    <property type="entry name" value="Annexin"/>
    <property type="match status" value="4"/>
</dbReference>
<dbReference type="FunFam" id="1.10.220.10:FF:000010">
    <property type="entry name" value="Annexin"/>
    <property type="match status" value="1"/>
</dbReference>
<comment type="similarity">
    <text evidence="1 6">Belongs to the annexin family.</text>
</comment>
<dbReference type="PANTHER" id="PTHR10502:SF102">
    <property type="entry name" value="ANNEXIN B11"/>
    <property type="match status" value="1"/>
</dbReference>
<dbReference type="FunFam" id="1.10.220.10:FF:000001">
    <property type="entry name" value="Annexin"/>
    <property type="match status" value="1"/>
</dbReference>
<evidence type="ECO:0000313" key="7">
    <source>
        <dbReference type="EMBL" id="KRG07583.1"/>
    </source>
</evidence>
<dbReference type="GO" id="GO:0005634">
    <property type="term" value="C:nucleus"/>
    <property type="evidence" value="ECO:0007669"/>
    <property type="project" value="TreeGrafter"/>
</dbReference>
<dbReference type="PRINTS" id="PR00196">
    <property type="entry name" value="ANNEXIN"/>
</dbReference>
<comment type="domain">
    <text evidence="6">A pair of annexin repeats may form one binding site for calcium and phospholipid.</text>
</comment>
<dbReference type="Pfam" id="PF00191">
    <property type="entry name" value="Annexin"/>
    <property type="match status" value="4"/>
</dbReference>
<reference evidence="7 8" key="1">
    <citation type="journal article" date="2007" name="Nature">
        <title>Evolution of genes and genomes on the Drosophila phylogeny.</title>
        <authorList>
            <consortium name="Drosophila 12 Genomes Consortium"/>
            <person name="Clark A.G."/>
            <person name="Eisen M.B."/>
            <person name="Smith D.R."/>
            <person name="Bergman C.M."/>
            <person name="Oliver B."/>
            <person name="Markow T.A."/>
            <person name="Kaufman T.C."/>
            <person name="Kellis M."/>
            <person name="Gelbart W."/>
            <person name="Iyer V.N."/>
            <person name="Pollard D.A."/>
            <person name="Sackton T.B."/>
            <person name="Larracuente A.M."/>
            <person name="Singh N.D."/>
            <person name="Abad J.P."/>
            <person name="Abt D.N."/>
            <person name="Adryan B."/>
            <person name="Aguade M."/>
            <person name="Akashi H."/>
            <person name="Anderson W.W."/>
            <person name="Aquadro C.F."/>
            <person name="Ardell D.H."/>
            <person name="Arguello R."/>
            <person name="Artieri C.G."/>
            <person name="Barbash D.A."/>
            <person name="Barker D."/>
            <person name="Barsanti P."/>
            <person name="Batterham P."/>
            <person name="Batzoglou S."/>
            <person name="Begun D."/>
            <person name="Bhutkar A."/>
            <person name="Blanco E."/>
            <person name="Bosak S.A."/>
            <person name="Bradley R.K."/>
            <person name="Brand A.D."/>
            <person name="Brent M.R."/>
            <person name="Brooks A.N."/>
            <person name="Brown R.H."/>
            <person name="Butlin R.K."/>
            <person name="Caggese C."/>
            <person name="Calvi B.R."/>
            <person name="Bernardo de Carvalho A."/>
            <person name="Caspi A."/>
            <person name="Castrezana S."/>
            <person name="Celniker S.E."/>
            <person name="Chang J.L."/>
            <person name="Chapple C."/>
            <person name="Chatterji S."/>
            <person name="Chinwalla A."/>
            <person name="Civetta A."/>
            <person name="Clifton S.W."/>
            <person name="Comeron J.M."/>
            <person name="Costello J.C."/>
            <person name="Coyne J.A."/>
            <person name="Daub J."/>
            <person name="David R.G."/>
            <person name="Delcher A.L."/>
            <person name="Delehaunty K."/>
            <person name="Do C.B."/>
            <person name="Ebling H."/>
            <person name="Edwards K."/>
            <person name="Eickbush T."/>
            <person name="Evans J.D."/>
            <person name="Filipski A."/>
            <person name="Findeiss S."/>
            <person name="Freyhult E."/>
            <person name="Fulton L."/>
            <person name="Fulton R."/>
            <person name="Garcia A.C."/>
            <person name="Gardiner A."/>
            <person name="Garfield D.A."/>
            <person name="Garvin B.E."/>
            <person name="Gibson G."/>
            <person name="Gilbert D."/>
            <person name="Gnerre S."/>
            <person name="Godfrey J."/>
            <person name="Good R."/>
            <person name="Gotea V."/>
            <person name="Gravely B."/>
            <person name="Greenberg A.J."/>
            <person name="Griffiths-Jones S."/>
            <person name="Gross S."/>
            <person name="Guigo R."/>
            <person name="Gustafson E.A."/>
            <person name="Haerty W."/>
            <person name="Hahn M.W."/>
            <person name="Halligan D.L."/>
            <person name="Halpern A.L."/>
            <person name="Halter G.M."/>
            <person name="Han M.V."/>
            <person name="Heger A."/>
            <person name="Hillier L."/>
            <person name="Hinrichs A.S."/>
            <person name="Holmes I."/>
            <person name="Hoskins R.A."/>
            <person name="Hubisz M.J."/>
            <person name="Hultmark D."/>
            <person name="Huntley M.A."/>
            <person name="Jaffe D.B."/>
            <person name="Jagadeeshan S."/>
            <person name="Jeck W.R."/>
            <person name="Johnson J."/>
            <person name="Jones C.D."/>
            <person name="Jordan W.C."/>
            <person name="Karpen G.H."/>
            <person name="Kataoka E."/>
            <person name="Keightley P.D."/>
            <person name="Kheradpour P."/>
            <person name="Kirkness E.F."/>
            <person name="Koerich L.B."/>
            <person name="Kristiansen K."/>
            <person name="Kudrna D."/>
            <person name="Kulathinal R.J."/>
            <person name="Kumar S."/>
            <person name="Kwok R."/>
            <person name="Lander E."/>
            <person name="Langley C.H."/>
            <person name="Lapoint R."/>
            <person name="Lazzaro B.P."/>
            <person name="Lee S.J."/>
            <person name="Levesque L."/>
            <person name="Li R."/>
            <person name="Lin C.F."/>
            <person name="Lin M.F."/>
            <person name="Lindblad-Toh K."/>
            <person name="Llopart A."/>
            <person name="Long M."/>
            <person name="Low L."/>
            <person name="Lozovsky E."/>
            <person name="Lu J."/>
            <person name="Luo M."/>
            <person name="Machado C.A."/>
            <person name="Makalowski W."/>
            <person name="Marzo M."/>
            <person name="Matsuda M."/>
            <person name="Matzkin L."/>
            <person name="McAllister B."/>
            <person name="McBride C.S."/>
            <person name="McKernan B."/>
            <person name="McKernan K."/>
            <person name="Mendez-Lago M."/>
            <person name="Minx P."/>
            <person name="Mollenhauer M.U."/>
            <person name="Montooth K."/>
            <person name="Mount S.M."/>
            <person name="Mu X."/>
            <person name="Myers E."/>
            <person name="Negre B."/>
            <person name="Newfeld S."/>
            <person name="Nielsen R."/>
            <person name="Noor M.A."/>
            <person name="O'Grady P."/>
            <person name="Pachter L."/>
            <person name="Papaceit M."/>
            <person name="Parisi M.J."/>
            <person name="Parisi M."/>
            <person name="Parts L."/>
            <person name="Pedersen J.S."/>
            <person name="Pesole G."/>
            <person name="Phillippy A.M."/>
            <person name="Ponting C.P."/>
            <person name="Pop M."/>
            <person name="Porcelli D."/>
            <person name="Powell J.R."/>
            <person name="Prohaska S."/>
            <person name="Pruitt K."/>
            <person name="Puig M."/>
            <person name="Quesneville H."/>
            <person name="Ram K.R."/>
            <person name="Rand D."/>
            <person name="Rasmussen M.D."/>
            <person name="Reed L.K."/>
            <person name="Reenan R."/>
            <person name="Reily A."/>
            <person name="Remington K.A."/>
            <person name="Rieger T.T."/>
            <person name="Ritchie M.G."/>
            <person name="Robin C."/>
            <person name="Rogers Y.H."/>
            <person name="Rohde C."/>
            <person name="Rozas J."/>
            <person name="Rubenfield M.J."/>
            <person name="Ruiz A."/>
            <person name="Russo S."/>
            <person name="Salzberg S.L."/>
            <person name="Sanchez-Gracia A."/>
            <person name="Saranga D.J."/>
            <person name="Sato H."/>
            <person name="Schaeffer S.W."/>
            <person name="Schatz M.C."/>
            <person name="Schlenke T."/>
            <person name="Schwartz R."/>
            <person name="Segarra C."/>
            <person name="Singh R.S."/>
            <person name="Sirot L."/>
            <person name="Sirota M."/>
            <person name="Sisneros N.B."/>
            <person name="Smith C.D."/>
            <person name="Smith T.F."/>
            <person name="Spieth J."/>
            <person name="Stage D.E."/>
            <person name="Stark A."/>
            <person name="Stephan W."/>
            <person name="Strausberg R.L."/>
            <person name="Strempel S."/>
            <person name="Sturgill D."/>
            <person name="Sutton G."/>
            <person name="Sutton G.G."/>
            <person name="Tao W."/>
            <person name="Teichmann S."/>
            <person name="Tobari Y.N."/>
            <person name="Tomimura Y."/>
            <person name="Tsolas J.M."/>
            <person name="Valente V.L."/>
            <person name="Venter E."/>
            <person name="Venter J.C."/>
            <person name="Vicario S."/>
            <person name="Vieira F.G."/>
            <person name="Vilella A.J."/>
            <person name="Villasante A."/>
            <person name="Walenz B."/>
            <person name="Wang J."/>
            <person name="Wasserman M."/>
            <person name="Watts T."/>
            <person name="Wilson D."/>
            <person name="Wilson R.K."/>
            <person name="Wing R.A."/>
            <person name="Wolfner M.F."/>
            <person name="Wong A."/>
            <person name="Wong G.K."/>
            <person name="Wu C.I."/>
            <person name="Wu G."/>
            <person name="Yamamoto D."/>
            <person name="Yang H.P."/>
            <person name="Yang S.P."/>
            <person name="Yorke J.A."/>
            <person name="Yoshida K."/>
            <person name="Zdobnov E."/>
            <person name="Zhang P."/>
            <person name="Zhang Y."/>
            <person name="Zimin A.V."/>
            <person name="Baldwin J."/>
            <person name="Abdouelleil A."/>
            <person name="Abdulkadir J."/>
            <person name="Abebe A."/>
            <person name="Abera B."/>
            <person name="Abreu J."/>
            <person name="Acer S.C."/>
            <person name="Aftuck L."/>
            <person name="Alexander A."/>
            <person name="An P."/>
            <person name="Anderson E."/>
            <person name="Anderson S."/>
            <person name="Arachi H."/>
            <person name="Azer M."/>
            <person name="Bachantsang P."/>
            <person name="Barry A."/>
            <person name="Bayul T."/>
            <person name="Berlin A."/>
            <person name="Bessette D."/>
            <person name="Bloom T."/>
            <person name="Blye J."/>
            <person name="Boguslavskiy L."/>
            <person name="Bonnet C."/>
            <person name="Boukhgalter B."/>
            <person name="Bourzgui I."/>
            <person name="Brown A."/>
            <person name="Cahill P."/>
            <person name="Channer S."/>
            <person name="Cheshatsang Y."/>
            <person name="Chuda L."/>
            <person name="Citroen M."/>
            <person name="Collymore A."/>
            <person name="Cooke P."/>
            <person name="Costello M."/>
            <person name="D'Aco K."/>
            <person name="Daza R."/>
            <person name="De Haan G."/>
            <person name="DeGray S."/>
            <person name="DeMaso C."/>
            <person name="Dhargay N."/>
            <person name="Dooley K."/>
            <person name="Dooley E."/>
            <person name="Doricent M."/>
            <person name="Dorje P."/>
            <person name="Dorjee K."/>
            <person name="Dupes A."/>
            <person name="Elong R."/>
            <person name="Falk J."/>
            <person name="Farina A."/>
            <person name="Faro S."/>
            <person name="Ferguson D."/>
            <person name="Fisher S."/>
            <person name="Foley C.D."/>
            <person name="Franke A."/>
            <person name="Friedrich D."/>
            <person name="Gadbois L."/>
            <person name="Gearin G."/>
            <person name="Gearin C.R."/>
            <person name="Giannoukos G."/>
            <person name="Goode T."/>
            <person name="Graham J."/>
            <person name="Grandbois E."/>
            <person name="Grewal S."/>
            <person name="Gyaltsen K."/>
            <person name="Hafez N."/>
            <person name="Hagos B."/>
            <person name="Hall J."/>
            <person name="Henson C."/>
            <person name="Hollinger A."/>
            <person name="Honan T."/>
            <person name="Huard M.D."/>
            <person name="Hughes L."/>
            <person name="Hurhula B."/>
            <person name="Husby M.E."/>
            <person name="Kamat A."/>
            <person name="Kanga B."/>
            <person name="Kashin S."/>
            <person name="Khazanovich D."/>
            <person name="Kisner P."/>
            <person name="Lance K."/>
            <person name="Lara M."/>
            <person name="Lee W."/>
            <person name="Lennon N."/>
            <person name="Letendre F."/>
            <person name="LeVine R."/>
            <person name="Lipovsky A."/>
            <person name="Liu X."/>
            <person name="Liu J."/>
            <person name="Liu S."/>
            <person name="Lokyitsang T."/>
            <person name="Lokyitsang Y."/>
            <person name="Lubonja R."/>
            <person name="Lui A."/>
            <person name="MacDonald P."/>
            <person name="Magnisalis V."/>
            <person name="Maru K."/>
            <person name="Matthews C."/>
            <person name="McCusker W."/>
            <person name="McDonough S."/>
            <person name="Mehta T."/>
            <person name="Meldrim J."/>
            <person name="Meneus L."/>
            <person name="Mihai O."/>
            <person name="Mihalev A."/>
            <person name="Mihova T."/>
            <person name="Mittelman R."/>
            <person name="Mlenga V."/>
            <person name="Montmayeur A."/>
            <person name="Mulrain L."/>
            <person name="Navidi A."/>
            <person name="Naylor J."/>
            <person name="Negash T."/>
            <person name="Nguyen T."/>
            <person name="Nguyen N."/>
            <person name="Nicol R."/>
            <person name="Norbu C."/>
            <person name="Norbu N."/>
            <person name="Novod N."/>
            <person name="O'Neill B."/>
            <person name="Osman S."/>
            <person name="Markiewicz E."/>
            <person name="Oyono O.L."/>
            <person name="Patti C."/>
            <person name="Phunkhang P."/>
            <person name="Pierre F."/>
            <person name="Priest M."/>
            <person name="Raghuraman S."/>
            <person name="Rege F."/>
            <person name="Reyes R."/>
            <person name="Rise C."/>
            <person name="Rogov P."/>
            <person name="Ross K."/>
            <person name="Ryan E."/>
            <person name="Settipalli S."/>
            <person name="Shea T."/>
            <person name="Sherpa N."/>
            <person name="Shi L."/>
            <person name="Shih D."/>
            <person name="Sparrow T."/>
            <person name="Spaulding J."/>
            <person name="Stalker J."/>
            <person name="Stange-Thomann N."/>
            <person name="Stavropoulos S."/>
            <person name="Stone C."/>
            <person name="Strader C."/>
            <person name="Tesfaye S."/>
            <person name="Thomson T."/>
            <person name="Thoulutsang Y."/>
            <person name="Thoulutsang D."/>
            <person name="Topham K."/>
            <person name="Topping I."/>
            <person name="Tsamla T."/>
            <person name="Vassiliev H."/>
            <person name="Vo A."/>
            <person name="Wangchuk T."/>
            <person name="Wangdi T."/>
            <person name="Weiand M."/>
            <person name="Wilkinson J."/>
            <person name="Wilson A."/>
            <person name="Yadav S."/>
            <person name="Young G."/>
            <person name="Yu Q."/>
            <person name="Zembek L."/>
            <person name="Zhong D."/>
            <person name="Zimmer A."/>
            <person name="Zwirko Z."/>
            <person name="Jaffe D.B."/>
            <person name="Alvarez P."/>
            <person name="Brockman W."/>
            <person name="Butler J."/>
            <person name="Chin C."/>
            <person name="Gnerre S."/>
            <person name="Grabherr M."/>
            <person name="Kleber M."/>
            <person name="Mauceli E."/>
            <person name="MacCallum I."/>
        </authorList>
    </citation>
    <scope>NUCLEOTIDE SEQUENCE [LARGE SCALE GENOMIC DNA]</scope>
    <source>
        <strain evidence="8">Tucson 15081-1352.22</strain>
    </source>
</reference>
<keyword evidence="4 6" id="KW-0041">Annexin</keyword>
<dbReference type="PROSITE" id="PS00223">
    <property type="entry name" value="ANNEXIN_1"/>
    <property type="match status" value="2"/>
</dbReference>
<dbReference type="EMBL" id="CH933815">
    <property type="protein sequence ID" value="KRG07583.1"/>
    <property type="molecule type" value="Genomic_DNA"/>
</dbReference>
<dbReference type="InterPro" id="IPR001464">
    <property type="entry name" value="Annexin"/>
</dbReference>
<organism evidence="7 8">
    <name type="scientific">Drosophila mojavensis</name>
    <name type="common">Fruit fly</name>
    <dbReference type="NCBI Taxonomy" id="7230"/>
    <lineage>
        <taxon>Eukaryota</taxon>
        <taxon>Metazoa</taxon>
        <taxon>Ecdysozoa</taxon>
        <taxon>Arthropoda</taxon>
        <taxon>Hexapoda</taxon>
        <taxon>Insecta</taxon>
        <taxon>Pterygota</taxon>
        <taxon>Neoptera</taxon>
        <taxon>Endopterygota</taxon>
        <taxon>Diptera</taxon>
        <taxon>Brachycera</taxon>
        <taxon>Muscomorpha</taxon>
        <taxon>Ephydroidea</taxon>
        <taxon>Drosophilidae</taxon>
        <taxon>Drosophila</taxon>
    </lineage>
</organism>
<dbReference type="Proteomes" id="UP000009192">
    <property type="component" value="Unassembled WGS sequence"/>
</dbReference>
<proteinExistence type="inferred from homology"/>
<keyword evidence="8" id="KW-1185">Reference proteome</keyword>
<dbReference type="FunFam" id="1.10.220.10:FF:000002">
    <property type="entry name" value="Annexin"/>
    <property type="match status" value="1"/>
</dbReference>
<dbReference type="InterPro" id="IPR018502">
    <property type="entry name" value="Annexin_repeat"/>
</dbReference>
<dbReference type="OrthoDB" id="5853397at2759"/>
<dbReference type="FunFam" id="1.10.220.10:FF:000004">
    <property type="entry name" value="Annexin"/>
    <property type="match status" value="1"/>
</dbReference>
<dbReference type="PROSITE" id="PS51897">
    <property type="entry name" value="ANNEXIN_2"/>
    <property type="match status" value="4"/>
</dbReference>
<accession>A0A0Q9XGH3</accession>
<dbReference type="GO" id="GO:0001786">
    <property type="term" value="F:phosphatidylserine binding"/>
    <property type="evidence" value="ECO:0007669"/>
    <property type="project" value="TreeGrafter"/>
</dbReference>
<keyword evidence="2 6" id="KW-0677">Repeat</keyword>
<dbReference type="SMART" id="SM00335">
    <property type="entry name" value="ANX"/>
    <property type="match status" value="4"/>
</dbReference>
<keyword evidence="5 6" id="KW-0111">Calcium/phospholipid-binding</keyword>
<evidence type="ECO:0000256" key="2">
    <source>
        <dbReference type="ARBA" id="ARBA00022737"/>
    </source>
</evidence>
<dbReference type="InterPro" id="IPR018252">
    <property type="entry name" value="Annexin_repeat_CS"/>
</dbReference>
<evidence type="ECO:0000313" key="8">
    <source>
        <dbReference type="Proteomes" id="UP000009192"/>
    </source>
</evidence>
<dbReference type="GO" id="GO:0005737">
    <property type="term" value="C:cytoplasm"/>
    <property type="evidence" value="ECO:0007669"/>
    <property type="project" value="TreeGrafter"/>
</dbReference>